<dbReference type="Pfam" id="PF00254">
    <property type="entry name" value="FKBP_C"/>
    <property type="match status" value="2"/>
</dbReference>
<keyword evidence="4 6" id="KW-0413">Isomerase</keyword>
<protein>
    <recommendedName>
        <fullName evidence="7">Peptidyl-prolyl cis-trans isomerase</fullName>
        <ecNumber evidence="7">5.2.1.8</ecNumber>
    </recommendedName>
</protein>
<evidence type="ECO:0000256" key="5">
    <source>
        <dbReference type="ARBA" id="ARBA00056164"/>
    </source>
</evidence>
<dbReference type="GO" id="GO:0003755">
    <property type="term" value="F:peptidyl-prolyl cis-trans isomerase activity"/>
    <property type="evidence" value="ECO:0007669"/>
    <property type="project" value="UniProtKB-UniRule"/>
</dbReference>
<comment type="caution">
    <text evidence="9">The sequence shown here is derived from an EMBL/GenBank/DDBJ whole genome shotgun (WGS) entry which is preliminary data.</text>
</comment>
<evidence type="ECO:0000256" key="4">
    <source>
        <dbReference type="ARBA" id="ARBA00023235"/>
    </source>
</evidence>
<keyword evidence="10" id="KW-1185">Reference proteome</keyword>
<gene>
    <name evidence="9" type="ORF">I7X43_11755</name>
</gene>
<comment type="function">
    <text evidence="5">PPIases accelerate the folding of proteins.</text>
</comment>
<dbReference type="Proteomes" id="UP000620139">
    <property type="component" value="Unassembled WGS sequence"/>
</dbReference>
<comment type="catalytic activity">
    <reaction evidence="1 6 7">
        <text>[protein]-peptidylproline (omega=180) = [protein]-peptidylproline (omega=0)</text>
        <dbReference type="Rhea" id="RHEA:16237"/>
        <dbReference type="Rhea" id="RHEA-COMP:10747"/>
        <dbReference type="Rhea" id="RHEA-COMP:10748"/>
        <dbReference type="ChEBI" id="CHEBI:83833"/>
        <dbReference type="ChEBI" id="CHEBI:83834"/>
        <dbReference type="EC" id="5.2.1.8"/>
    </reaction>
</comment>
<reference evidence="9" key="1">
    <citation type="submission" date="2020-12" db="EMBL/GenBank/DDBJ databases">
        <title>The genome sequence of Inhella sp. 4Y17.</title>
        <authorList>
            <person name="Liu Y."/>
        </authorList>
    </citation>
    <scope>NUCLEOTIDE SEQUENCE</scope>
    <source>
        <strain evidence="9">4Y10</strain>
    </source>
</reference>
<dbReference type="InterPro" id="IPR001179">
    <property type="entry name" value="PPIase_FKBP_dom"/>
</dbReference>
<dbReference type="AlphaFoldDB" id="A0A931NDW1"/>
<accession>A0A931NDW1</accession>
<feature type="domain" description="PPIase FKBP-type" evidence="8">
    <location>
        <begin position="149"/>
        <end position="240"/>
    </location>
</feature>
<name>A0A931NDW1_9BURK</name>
<proteinExistence type="inferred from homology"/>
<dbReference type="PANTHER" id="PTHR43811">
    <property type="entry name" value="FKBP-TYPE PEPTIDYL-PROLYL CIS-TRANS ISOMERASE FKPA"/>
    <property type="match status" value="1"/>
</dbReference>
<feature type="domain" description="PPIase FKBP-type" evidence="8">
    <location>
        <begin position="24"/>
        <end position="116"/>
    </location>
</feature>
<evidence type="ECO:0000259" key="8">
    <source>
        <dbReference type="PROSITE" id="PS50059"/>
    </source>
</evidence>
<evidence type="ECO:0000256" key="2">
    <source>
        <dbReference type="ARBA" id="ARBA00006577"/>
    </source>
</evidence>
<dbReference type="FunFam" id="3.10.50.40:FF:000006">
    <property type="entry name" value="Peptidyl-prolyl cis-trans isomerase"/>
    <property type="match status" value="2"/>
</dbReference>
<sequence>MRTLPSGLQIDDTRTGDGAEARAGCEVQVHYTGWLWKDGEKGAKFDSSRDRNETFAFELDGGMVIRGWDEGVQGMKVGGQRTLIIPPQLGYGARGAGGVIPPNATLCFEVELVAVAGGSEPMDLPFETTASGLQFHDAETGAGKEAIAGSRVRVHYTGWLWKNGAKGRKFDSSKDRGVPFHFHLGGGEVIPGWDEGVQGMKEGGRRILIIPSELGYGAYGAGGVIPPHATLCFEVELIKV</sequence>
<dbReference type="PROSITE" id="PS50059">
    <property type="entry name" value="FKBP_PPIASE"/>
    <property type="match status" value="2"/>
</dbReference>
<evidence type="ECO:0000256" key="3">
    <source>
        <dbReference type="ARBA" id="ARBA00023110"/>
    </source>
</evidence>
<keyword evidence="3 6" id="KW-0697">Rotamase</keyword>
<dbReference type="EC" id="5.2.1.8" evidence="7"/>
<dbReference type="PANTHER" id="PTHR43811:SF19">
    <property type="entry name" value="39 KDA FK506-BINDING NUCLEAR PROTEIN"/>
    <property type="match status" value="1"/>
</dbReference>
<comment type="similarity">
    <text evidence="2 7">Belongs to the FKBP-type PPIase family.</text>
</comment>
<dbReference type="EMBL" id="JAEDAL010000005">
    <property type="protein sequence ID" value="MBH9553517.1"/>
    <property type="molecule type" value="Genomic_DNA"/>
</dbReference>
<evidence type="ECO:0000256" key="1">
    <source>
        <dbReference type="ARBA" id="ARBA00000971"/>
    </source>
</evidence>
<evidence type="ECO:0000256" key="7">
    <source>
        <dbReference type="RuleBase" id="RU003915"/>
    </source>
</evidence>
<evidence type="ECO:0000313" key="10">
    <source>
        <dbReference type="Proteomes" id="UP000620139"/>
    </source>
</evidence>
<evidence type="ECO:0000256" key="6">
    <source>
        <dbReference type="PROSITE-ProRule" id="PRU00277"/>
    </source>
</evidence>
<organism evidence="9 10">
    <name type="scientific">Inhella gelatinilytica</name>
    <dbReference type="NCBI Taxonomy" id="2795030"/>
    <lineage>
        <taxon>Bacteria</taxon>
        <taxon>Pseudomonadati</taxon>
        <taxon>Pseudomonadota</taxon>
        <taxon>Betaproteobacteria</taxon>
        <taxon>Burkholderiales</taxon>
        <taxon>Sphaerotilaceae</taxon>
        <taxon>Inhella</taxon>
    </lineage>
</organism>
<dbReference type="InterPro" id="IPR046357">
    <property type="entry name" value="PPIase_dom_sf"/>
</dbReference>
<evidence type="ECO:0000313" key="9">
    <source>
        <dbReference type="EMBL" id="MBH9553517.1"/>
    </source>
</evidence>
<dbReference type="Gene3D" id="3.10.50.40">
    <property type="match status" value="2"/>
</dbReference>
<dbReference type="SUPFAM" id="SSF54534">
    <property type="entry name" value="FKBP-like"/>
    <property type="match status" value="2"/>
</dbReference>